<evidence type="ECO:0000313" key="2">
    <source>
        <dbReference type="Proteomes" id="UP000308600"/>
    </source>
</evidence>
<sequence>MSNSPCSALNPWDGLVGAVVDGGDYFVTTPNMPIIYMPSLRRRIRSIRIRSDFRYAEDDPVLWPQLHTADYCHLGAIPQKPEHDEDPLRLLWTNLAADDFMPLSGRLLDGIGHPSPTLCAAYARIHDPLADRLRDYQSSKKDKTHEGVLIMGQLLAHAYQRFTSLPLSFIQLRFTWTDVQRLSLELIGILDYMQVHHPRMIGLKDPATKTANTIGAFTYSPIVAQEFQRAGLPIWLIQPFDKLPATRIDSVTEARLPHDFVVSQDASPLLFPAFNTLPDDVEKYGKMGKNHRNLYQPPDPFKLQFGSRKPLPLSGGPSRDHESTPRSYASRSSSNAPNSSNTSYSSNAPRSSNTSHSSNASRSSDTSRSSNASRSSNVYLTHSSCPPTPECWHKALRTPLPTPATTKRVGWLFPDVALFLRVTSDEKRYQYLLSWLRYRQDLIFRLTDPTFTVVPLRSQEWRDFLNFGDTQPTAREDGSTSKGFARRKAMLEILGSCINVSGIQVADGSSNAGLMWNGSPLTRDQVLSPRILRQILMELNELNFRFELAALNRHHRSPEGEDIWNTVENTDILHCLPATTSLLYVSLSEFRYGLAGTNSRSRSPYMMSLARLMSNWDQCPGVILNSHSNLDRLSPEQYTDFENAVASFYVRTFYYHFGRLPAVPLRLG</sequence>
<proteinExistence type="predicted"/>
<evidence type="ECO:0000313" key="1">
    <source>
        <dbReference type="EMBL" id="TFK60755.1"/>
    </source>
</evidence>
<gene>
    <name evidence="1" type="ORF">BDN72DRAFT_779000</name>
</gene>
<dbReference type="EMBL" id="ML208736">
    <property type="protein sequence ID" value="TFK60755.1"/>
    <property type="molecule type" value="Genomic_DNA"/>
</dbReference>
<reference evidence="1 2" key="1">
    <citation type="journal article" date="2019" name="Nat. Ecol. Evol.">
        <title>Megaphylogeny resolves global patterns of mushroom evolution.</title>
        <authorList>
            <person name="Varga T."/>
            <person name="Krizsan K."/>
            <person name="Foldi C."/>
            <person name="Dima B."/>
            <person name="Sanchez-Garcia M."/>
            <person name="Sanchez-Ramirez S."/>
            <person name="Szollosi G.J."/>
            <person name="Szarkandi J.G."/>
            <person name="Papp V."/>
            <person name="Albert L."/>
            <person name="Andreopoulos W."/>
            <person name="Angelini C."/>
            <person name="Antonin V."/>
            <person name="Barry K.W."/>
            <person name="Bougher N.L."/>
            <person name="Buchanan P."/>
            <person name="Buyck B."/>
            <person name="Bense V."/>
            <person name="Catcheside P."/>
            <person name="Chovatia M."/>
            <person name="Cooper J."/>
            <person name="Damon W."/>
            <person name="Desjardin D."/>
            <person name="Finy P."/>
            <person name="Geml J."/>
            <person name="Haridas S."/>
            <person name="Hughes K."/>
            <person name="Justo A."/>
            <person name="Karasinski D."/>
            <person name="Kautmanova I."/>
            <person name="Kiss B."/>
            <person name="Kocsube S."/>
            <person name="Kotiranta H."/>
            <person name="LaButti K.M."/>
            <person name="Lechner B.E."/>
            <person name="Liimatainen K."/>
            <person name="Lipzen A."/>
            <person name="Lukacs Z."/>
            <person name="Mihaltcheva S."/>
            <person name="Morgado L.N."/>
            <person name="Niskanen T."/>
            <person name="Noordeloos M.E."/>
            <person name="Ohm R.A."/>
            <person name="Ortiz-Santana B."/>
            <person name="Ovrebo C."/>
            <person name="Racz N."/>
            <person name="Riley R."/>
            <person name="Savchenko A."/>
            <person name="Shiryaev A."/>
            <person name="Soop K."/>
            <person name="Spirin V."/>
            <person name="Szebenyi C."/>
            <person name="Tomsovsky M."/>
            <person name="Tulloss R.E."/>
            <person name="Uehling J."/>
            <person name="Grigoriev I.V."/>
            <person name="Vagvolgyi C."/>
            <person name="Papp T."/>
            <person name="Martin F.M."/>
            <person name="Miettinen O."/>
            <person name="Hibbett D.S."/>
            <person name="Nagy L.G."/>
        </authorList>
    </citation>
    <scope>NUCLEOTIDE SEQUENCE [LARGE SCALE GENOMIC DNA]</scope>
    <source>
        <strain evidence="1 2">NL-1719</strain>
    </source>
</reference>
<organism evidence="1 2">
    <name type="scientific">Pluteus cervinus</name>
    <dbReference type="NCBI Taxonomy" id="181527"/>
    <lineage>
        <taxon>Eukaryota</taxon>
        <taxon>Fungi</taxon>
        <taxon>Dikarya</taxon>
        <taxon>Basidiomycota</taxon>
        <taxon>Agaricomycotina</taxon>
        <taxon>Agaricomycetes</taxon>
        <taxon>Agaricomycetidae</taxon>
        <taxon>Agaricales</taxon>
        <taxon>Pluteineae</taxon>
        <taxon>Pluteaceae</taxon>
        <taxon>Pluteus</taxon>
    </lineage>
</organism>
<dbReference type="Proteomes" id="UP000308600">
    <property type="component" value="Unassembled WGS sequence"/>
</dbReference>
<name>A0ACD3A5S8_9AGAR</name>
<protein>
    <submittedName>
        <fullName evidence="1">Uncharacterized protein</fullName>
    </submittedName>
</protein>
<accession>A0ACD3A5S8</accession>
<keyword evidence="2" id="KW-1185">Reference proteome</keyword>